<gene>
    <name evidence="2" type="ORF">OBBRIDRAFT_788913</name>
</gene>
<reference evidence="2 3" key="1">
    <citation type="submission" date="2016-07" db="EMBL/GenBank/DDBJ databases">
        <title>Draft genome of the white-rot fungus Obba rivulosa 3A-2.</title>
        <authorList>
            <consortium name="DOE Joint Genome Institute"/>
            <person name="Miettinen O."/>
            <person name="Riley R."/>
            <person name="Acob R."/>
            <person name="Barry K."/>
            <person name="Cullen D."/>
            <person name="De Vries R."/>
            <person name="Hainaut M."/>
            <person name="Hatakka A."/>
            <person name="Henrissat B."/>
            <person name="Hilden K."/>
            <person name="Kuo R."/>
            <person name="Labutti K."/>
            <person name="Lipzen A."/>
            <person name="Makela M.R."/>
            <person name="Sandor L."/>
            <person name="Spatafora J.W."/>
            <person name="Grigoriev I.V."/>
            <person name="Hibbett D.S."/>
        </authorList>
    </citation>
    <scope>NUCLEOTIDE SEQUENCE [LARGE SCALE GENOMIC DNA]</scope>
    <source>
        <strain evidence="2 3">3A-2</strain>
    </source>
</reference>
<accession>A0A8E2J5B4</accession>
<keyword evidence="1" id="KW-0732">Signal</keyword>
<keyword evidence="3" id="KW-1185">Reference proteome</keyword>
<feature type="non-terminal residue" evidence="2">
    <location>
        <position position="1"/>
    </location>
</feature>
<dbReference type="EMBL" id="KV722340">
    <property type="protein sequence ID" value="OCH94910.1"/>
    <property type="molecule type" value="Genomic_DNA"/>
</dbReference>
<evidence type="ECO:0000313" key="3">
    <source>
        <dbReference type="Proteomes" id="UP000250043"/>
    </source>
</evidence>
<organism evidence="2 3">
    <name type="scientific">Obba rivulosa</name>
    <dbReference type="NCBI Taxonomy" id="1052685"/>
    <lineage>
        <taxon>Eukaryota</taxon>
        <taxon>Fungi</taxon>
        <taxon>Dikarya</taxon>
        <taxon>Basidiomycota</taxon>
        <taxon>Agaricomycotina</taxon>
        <taxon>Agaricomycetes</taxon>
        <taxon>Polyporales</taxon>
        <taxon>Gelatoporiaceae</taxon>
        <taxon>Obba</taxon>
    </lineage>
</organism>
<dbReference type="Proteomes" id="UP000250043">
    <property type="component" value="Unassembled WGS sequence"/>
</dbReference>
<feature type="signal peptide" evidence="1">
    <location>
        <begin position="1"/>
        <end position="32"/>
    </location>
</feature>
<evidence type="ECO:0000313" key="2">
    <source>
        <dbReference type="EMBL" id="OCH94910.1"/>
    </source>
</evidence>
<name>A0A8E2J5B4_9APHY</name>
<sequence length="102" mass="11167">TPSHHCLGSVKHYSLTTLFWLFLFLPVSSTPAVPFGRAQTFLSPLLPQCRGTTLRFGLWFPRPAHRRVVGSDSLGRRVALHIPGRSVGAGSVGLDALWSWSA</sequence>
<evidence type="ECO:0008006" key="4">
    <source>
        <dbReference type="Google" id="ProtNLM"/>
    </source>
</evidence>
<dbReference type="AlphaFoldDB" id="A0A8E2J5B4"/>
<feature type="chain" id="PRO_5034379039" description="Secreted protein" evidence="1">
    <location>
        <begin position="33"/>
        <end position="102"/>
    </location>
</feature>
<protein>
    <recommendedName>
        <fullName evidence="4">Secreted protein</fullName>
    </recommendedName>
</protein>
<evidence type="ECO:0000256" key="1">
    <source>
        <dbReference type="SAM" id="SignalP"/>
    </source>
</evidence>
<proteinExistence type="predicted"/>